<dbReference type="PANTHER" id="PTHR11559">
    <property type="entry name" value="CARBOXYLESTERASE"/>
    <property type="match status" value="1"/>
</dbReference>
<dbReference type="PROSITE" id="PS00941">
    <property type="entry name" value="CARBOXYLESTERASE_B_2"/>
    <property type="match status" value="1"/>
</dbReference>
<dbReference type="Pfam" id="PF00135">
    <property type="entry name" value="COesterase"/>
    <property type="match status" value="1"/>
</dbReference>
<feature type="domain" description="Carboxylesterase type B" evidence="3">
    <location>
        <begin position="27"/>
        <end position="171"/>
    </location>
</feature>
<accession>A0ABD2NWM4</accession>
<dbReference type="EMBL" id="JABFTP020000144">
    <property type="protein sequence ID" value="KAL3282792.1"/>
    <property type="molecule type" value="Genomic_DNA"/>
</dbReference>
<dbReference type="InterPro" id="IPR050309">
    <property type="entry name" value="Type-B_Carboxylest/Lipase"/>
</dbReference>
<comment type="caution">
    <text evidence="4">The sequence shown here is derived from an EMBL/GenBank/DDBJ whole genome shotgun (WGS) entry which is preliminary data.</text>
</comment>
<evidence type="ECO:0000313" key="5">
    <source>
        <dbReference type="Proteomes" id="UP001516400"/>
    </source>
</evidence>
<dbReference type="AlphaFoldDB" id="A0ABD2NWM4"/>
<name>A0ABD2NWM4_9CUCU</name>
<evidence type="ECO:0000256" key="1">
    <source>
        <dbReference type="ARBA" id="ARBA00023180"/>
    </source>
</evidence>
<evidence type="ECO:0000256" key="2">
    <source>
        <dbReference type="SAM" id="SignalP"/>
    </source>
</evidence>
<dbReference type="InterPro" id="IPR002018">
    <property type="entry name" value="CarbesteraseB"/>
</dbReference>
<dbReference type="InterPro" id="IPR019819">
    <property type="entry name" value="Carboxylesterase_B_CS"/>
</dbReference>
<protein>
    <recommendedName>
        <fullName evidence="3">Carboxylesterase type B domain-containing protein</fullName>
    </recommendedName>
</protein>
<evidence type="ECO:0000313" key="4">
    <source>
        <dbReference type="EMBL" id="KAL3282792.1"/>
    </source>
</evidence>
<proteinExistence type="predicted"/>
<feature type="chain" id="PRO_5044848321" description="Carboxylesterase type B domain-containing protein" evidence="2">
    <location>
        <begin position="20"/>
        <end position="178"/>
    </location>
</feature>
<dbReference type="InterPro" id="IPR029058">
    <property type="entry name" value="AB_hydrolase_fold"/>
</dbReference>
<keyword evidence="2" id="KW-0732">Signal</keyword>
<feature type="signal peptide" evidence="2">
    <location>
        <begin position="1"/>
        <end position="19"/>
    </location>
</feature>
<dbReference type="Proteomes" id="UP001516400">
    <property type="component" value="Unassembled WGS sequence"/>
</dbReference>
<dbReference type="Gene3D" id="3.40.50.1820">
    <property type="entry name" value="alpha/beta hydrolase"/>
    <property type="match status" value="1"/>
</dbReference>
<keyword evidence="1" id="KW-0325">Glycoprotein</keyword>
<dbReference type="SUPFAM" id="SSF53474">
    <property type="entry name" value="alpha/beta-Hydrolases"/>
    <property type="match status" value="1"/>
</dbReference>
<reference evidence="4 5" key="1">
    <citation type="journal article" date="2021" name="BMC Biol.">
        <title>Horizontally acquired antibacterial genes associated with adaptive radiation of ladybird beetles.</title>
        <authorList>
            <person name="Li H.S."/>
            <person name="Tang X.F."/>
            <person name="Huang Y.H."/>
            <person name="Xu Z.Y."/>
            <person name="Chen M.L."/>
            <person name="Du X.Y."/>
            <person name="Qiu B.Y."/>
            <person name="Chen P.T."/>
            <person name="Zhang W."/>
            <person name="Slipinski A."/>
            <person name="Escalona H.E."/>
            <person name="Waterhouse R.M."/>
            <person name="Zwick A."/>
            <person name="Pang H."/>
        </authorList>
    </citation>
    <scope>NUCLEOTIDE SEQUENCE [LARGE SCALE GENOMIC DNA]</scope>
    <source>
        <strain evidence="4">SYSU2018</strain>
    </source>
</reference>
<gene>
    <name evidence="4" type="ORF">HHI36_005958</name>
</gene>
<evidence type="ECO:0000259" key="3">
    <source>
        <dbReference type="Pfam" id="PF00135"/>
    </source>
</evidence>
<organism evidence="4 5">
    <name type="scientific">Cryptolaemus montrouzieri</name>
    <dbReference type="NCBI Taxonomy" id="559131"/>
    <lineage>
        <taxon>Eukaryota</taxon>
        <taxon>Metazoa</taxon>
        <taxon>Ecdysozoa</taxon>
        <taxon>Arthropoda</taxon>
        <taxon>Hexapoda</taxon>
        <taxon>Insecta</taxon>
        <taxon>Pterygota</taxon>
        <taxon>Neoptera</taxon>
        <taxon>Endopterygota</taxon>
        <taxon>Coleoptera</taxon>
        <taxon>Polyphaga</taxon>
        <taxon>Cucujiformia</taxon>
        <taxon>Coccinelloidea</taxon>
        <taxon>Coccinellidae</taxon>
        <taxon>Scymninae</taxon>
        <taxon>Scymnini</taxon>
        <taxon>Cryptolaemus</taxon>
    </lineage>
</organism>
<keyword evidence="5" id="KW-1185">Reference proteome</keyword>
<sequence length="178" mass="20505">MFWSFTFLLVCLYAPLISTYREDLDPTTVISNGRIVGVNLPSRRGRIFSAYRGIPYAKPPIGHLRFKEPQEADKWNHTFFATKDAPKCAQKNYLFGEQKVEGSEDCLYINVYTPLLEVQNVSKEELLPVMVFIHWGGFFSGYSGSEYLGPEYIMDKDVILVTFNYRLGVLGNHKKRFL</sequence>